<dbReference type="GO" id="GO:0000027">
    <property type="term" value="P:ribosomal large subunit assembly"/>
    <property type="evidence" value="ECO:0007669"/>
    <property type="project" value="UniProtKB-UniRule"/>
</dbReference>
<geneLocation type="chloroplast" evidence="10"/>
<reference evidence="10" key="2">
    <citation type="submission" date="2014-06" db="EMBL/GenBank/DDBJ databases">
        <authorList>
            <person name="Sabir J.S.M."/>
            <person name="Yu M."/>
            <person name="Ashworth M.P."/>
            <person name="Baeshen N.A."/>
            <person name="Baeshen M.N."/>
            <person name="Bahieldin A."/>
            <person name="Theriot E.C."/>
            <person name="Jansen R.K."/>
        </authorList>
    </citation>
    <scope>NUCLEOTIDE SEQUENCE</scope>
</reference>
<evidence type="ECO:0000256" key="5">
    <source>
        <dbReference type="ARBA" id="ARBA00023274"/>
    </source>
</evidence>
<proteinExistence type="inferred from homology"/>
<keyword evidence="10" id="KW-0934">Plastid</keyword>
<organism evidence="10">
    <name type="scientific">Cyclotella sp. L04_2</name>
    <dbReference type="NCBI Taxonomy" id="1549163"/>
    <lineage>
        <taxon>Eukaryota</taxon>
        <taxon>Sar</taxon>
        <taxon>Stramenopiles</taxon>
        <taxon>Ochrophyta</taxon>
        <taxon>Bacillariophyta</taxon>
        <taxon>Coscinodiscophyceae</taxon>
        <taxon>Thalassiosirophycidae</taxon>
        <taxon>Stephanodiscales</taxon>
        <taxon>Stephanodiscaceae</taxon>
        <taxon>Cyclotella</taxon>
    </lineage>
</organism>
<evidence type="ECO:0000256" key="4">
    <source>
        <dbReference type="ARBA" id="ARBA00022980"/>
    </source>
</evidence>
<dbReference type="FunFam" id="1.10.1900.20:FF:000001">
    <property type="entry name" value="50S ribosomal protein L20"/>
    <property type="match status" value="1"/>
</dbReference>
<dbReference type="GO" id="GO:0009507">
    <property type="term" value="C:chloroplast"/>
    <property type="evidence" value="ECO:0007669"/>
    <property type="project" value="UniProtKB-SubCell"/>
</dbReference>
<comment type="subcellular location">
    <subcellularLocation>
        <location evidence="7">Plastid</location>
        <location evidence="7">Chloroplast</location>
    </subcellularLocation>
</comment>
<dbReference type="AlphaFoldDB" id="A0A089X6L1"/>
<dbReference type="SUPFAM" id="SSF74731">
    <property type="entry name" value="Ribosomal protein L20"/>
    <property type="match status" value="1"/>
</dbReference>
<evidence type="ECO:0000256" key="9">
    <source>
        <dbReference type="RuleBase" id="RU004311"/>
    </source>
</evidence>
<dbReference type="InterPro" id="IPR005813">
    <property type="entry name" value="Ribosomal_bL20"/>
</dbReference>
<dbReference type="HAMAP" id="MF_00382">
    <property type="entry name" value="Ribosomal_bL20"/>
    <property type="match status" value="1"/>
</dbReference>
<dbReference type="GO" id="GO:0019843">
    <property type="term" value="F:rRNA binding"/>
    <property type="evidence" value="ECO:0007669"/>
    <property type="project" value="UniProtKB-UniRule"/>
</dbReference>
<dbReference type="Gene3D" id="6.10.160.10">
    <property type="match status" value="1"/>
</dbReference>
<reference evidence="10" key="1">
    <citation type="journal article" date="2014" name="PLoS ONE">
        <title>Conserved gene order and expanded inverted repeats characterize plastid genomes of Thalassiosirales.</title>
        <authorList>
            <person name="Sabir J.S."/>
            <person name="Yu M."/>
            <person name="Ashworth M.P."/>
            <person name="Baeshen N.A."/>
            <person name="Baeshen M.N."/>
            <person name="Bahieldin A."/>
            <person name="Theriot E.C."/>
            <person name="Jansen R.K."/>
        </authorList>
    </citation>
    <scope>NUCLEOTIDE SEQUENCE</scope>
</reference>
<keyword evidence="2 7" id="KW-0699">rRNA-binding</keyword>
<dbReference type="InterPro" id="IPR049946">
    <property type="entry name" value="RIBOSOMAL_L20_CS"/>
</dbReference>
<evidence type="ECO:0000256" key="6">
    <source>
        <dbReference type="ARBA" id="ARBA00035295"/>
    </source>
</evidence>
<keyword evidence="10" id="KW-0150">Chloroplast</keyword>
<evidence type="ECO:0000256" key="7">
    <source>
        <dbReference type="HAMAP-Rule" id="MF_00382"/>
    </source>
</evidence>
<comment type="function">
    <text evidence="7 9">Binds directly to 23S ribosomal RNA and is necessary for the in vitro assembly process of the 50S ribosomal subunit. It is not involved in the protein synthesizing functions of that subunit.</text>
</comment>
<evidence type="ECO:0000256" key="1">
    <source>
        <dbReference type="ARBA" id="ARBA00007698"/>
    </source>
</evidence>
<dbReference type="PROSITE" id="PS00937">
    <property type="entry name" value="RIBOSOMAL_L20"/>
    <property type="match status" value="1"/>
</dbReference>
<evidence type="ECO:0000313" key="10">
    <source>
        <dbReference type="EMBL" id="AIR75394.1"/>
    </source>
</evidence>
<evidence type="ECO:0000256" key="2">
    <source>
        <dbReference type="ARBA" id="ARBA00022730"/>
    </source>
</evidence>
<keyword evidence="5 7" id="KW-0687">Ribonucleoprotein</keyword>
<dbReference type="CDD" id="cd07026">
    <property type="entry name" value="Ribosomal_L20"/>
    <property type="match status" value="1"/>
</dbReference>
<dbReference type="GO" id="GO:0003735">
    <property type="term" value="F:structural constituent of ribosome"/>
    <property type="evidence" value="ECO:0007669"/>
    <property type="project" value="InterPro"/>
</dbReference>
<dbReference type="InterPro" id="IPR035566">
    <property type="entry name" value="Ribosomal_protein_bL20_C"/>
</dbReference>
<dbReference type="GO" id="GO:0005840">
    <property type="term" value="C:ribosome"/>
    <property type="evidence" value="ECO:0007669"/>
    <property type="project" value="UniProtKB-KW"/>
</dbReference>
<dbReference type="GO" id="GO:0006412">
    <property type="term" value="P:translation"/>
    <property type="evidence" value="ECO:0007669"/>
    <property type="project" value="InterPro"/>
</dbReference>
<dbReference type="NCBIfam" id="TIGR01032">
    <property type="entry name" value="rplT_bact"/>
    <property type="match status" value="1"/>
</dbReference>
<gene>
    <name evidence="7 10" type="primary">rpl20</name>
</gene>
<dbReference type="Pfam" id="PF00453">
    <property type="entry name" value="Ribosomal_L20"/>
    <property type="match status" value="1"/>
</dbReference>
<name>A0A089X6L1_9STRA</name>
<accession>A0A089X6L1</accession>
<keyword evidence="3 7" id="KW-0694">RNA-binding</keyword>
<dbReference type="PANTHER" id="PTHR10986">
    <property type="entry name" value="39S RIBOSOMAL PROTEIN L20"/>
    <property type="match status" value="1"/>
</dbReference>
<keyword evidence="4 7" id="KW-0689">Ribosomal protein</keyword>
<dbReference type="PRINTS" id="PR00062">
    <property type="entry name" value="RIBOSOMALL20"/>
</dbReference>
<evidence type="ECO:0000256" key="8">
    <source>
        <dbReference type="RuleBase" id="RU000561"/>
    </source>
</evidence>
<comment type="similarity">
    <text evidence="1 7 8">Belongs to the bacterial ribosomal protein bL20 family.</text>
</comment>
<evidence type="ECO:0000256" key="3">
    <source>
        <dbReference type="ARBA" id="ARBA00022884"/>
    </source>
</evidence>
<protein>
    <recommendedName>
        <fullName evidence="6 7">Large ribosomal subunit protein bL20c</fullName>
    </recommendedName>
</protein>
<dbReference type="GO" id="GO:1990904">
    <property type="term" value="C:ribonucleoprotein complex"/>
    <property type="evidence" value="ECO:0007669"/>
    <property type="project" value="UniProtKB-KW"/>
</dbReference>
<sequence length="139" mass="16223">MVRVKRGNVARKRRKKILQLAKGYRGAHSRLFRVANQQVMKALRYSYVGRKQKKRFFRKLWITRINAASRYHNNLKVNSPRVSYSHLISSFKKNQINLNRKMLAQLAILDPSTFAILSEIATKSVYNTIVPKASTNRSF</sequence>
<dbReference type="Gene3D" id="1.10.1900.20">
    <property type="entry name" value="Ribosomal protein L20"/>
    <property type="match status" value="1"/>
</dbReference>
<dbReference type="EMBL" id="KJ958480">
    <property type="protein sequence ID" value="AIR75394.1"/>
    <property type="molecule type" value="Genomic_DNA"/>
</dbReference>